<gene>
    <name evidence="1" type="ORF">METZ01_LOCUS440088</name>
</gene>
<evidence type="ECO:0000313" key="1">
    <source>
        <dbReference type="EMBL" id="SVD87234.1"/>
    </source>
</evidence>
<dbReference type="Gene3D" id="3.40.50.1820">
    <property type="entry name" value="alpha/beta hydrolase"/>
    <property type="match status" value="1"/>
</dbReference>
<dbReference type="EMBL" id="UINC01178853">
    <property type="protein sequence ID" value="SVD87234.1"/>
    <property type="molecule type" value="Genomic_DNA"/>
</dbReference>
<evidence type="ECO:0008006" key="2">
    <source>
        <dbReference type="Google" id="ProtNLM"/>
    </source>
</evidence>
<accession>A0A382YVJ2</accession>
<dbReference type="AlphaFoldDB" id="A0A382YVJ2"/>
<reference evidence="1" key="1">
    <citation type="submission" date="2018-05" db="EMBL/GenBank/DDBJ databases">
        <authorList>
            <person name="Lanie J.A."/>
            <person name="Ng W.-L."/>
            <person name="Kazmierczak K.M."/>
            <person name="Andrzejewski T.M."/>
            <person name="Davidsen T.M."/>
            <person name="Wayne K.J."/>
            <person name="Tettelin H."/>
            <person name="Glass J.I."/>
            <person name="Rusch D."/>
            <person name="Podicherti R."/>
            <person name="Tsui H.-C.T."/>
            <person name="Winkler M.E."/>
        </authorList>
    </citation>
    <scope>NUCLEOTIDE SEQUENCE</scope>
</reference>
<name>A0A382YVJ2_9ZZZZ</name>
<dbReference type="InterPro" id="IPR029058">
    <property type="entry name" value="AB_hydrolase_fold"/>
</dbReference>
<proteinExistence type="predicted"/>
<sequence length="142" mass="15875">MNTPKPFACLALASALALQGLAKENLFPILTADILDAPANRIVYEHLAKQAYEALDRREERLGKISTPAQFKEYQENLKKFFVSRIGGFPERTPLHAKVVGKIEGGDHRVEKVIYESQPQHHVTATLYLPKTKPPYPAVLIA</sequence>
<feature type="non-terminal residue" evidence="1">
    <location>
        <position position="142"/>
    </location>
</feature>
<organism evidence="1">
    <name type="scientific">marine metagenome</name>
    <dbReference type="NCBI Taxonomy" id="408172"/>
    <lineage>
        <taxon>unclassified sequences</taxon>
        <taxon>metagenomes</taxon>
        <taxon>ecological metagenomes</taxon>
    </lineage>
</organism>
<protein>
    <recommendedName>
        <fullName evidence="2">Acetyl xylan esterase domain-containing protein</fullName>
    </recommendedName>
</protein>